<evidence type="ECO:0000313" key="7">
    <source>
        <dbReference type="EMBL" id="KAA8641946.1"/>
    </source>
</evidence>
<sequence length="333" mass="35911">MSITYDVFRGSPEGKILPDKVQVTSLGHGQVFIETTHSGLCGTDEHYLKSNVVLGHEGIGIVKAIGPGVTSVKVGDRVGFGFFHEICAACDNCSTGWDQYCREGKRYGVHDFNNGTFSQGAIWDVKCVFPIPESLSSVDAAPLMCAGATVWTVLTEYGIRSTERVGIMGIGGLGHIAIKLAAAMGYNVVVLSSSEGKRQEAMDYGASEYHVWRSGQEPPSNFRPVKHLLLCGNAGVDYPSLIPLVDSRGSIYPLTVASEPAQVPMIDLVAKGIRVQGSLVASRESIRTLLEFAARKKVLPTVMTFPLTATGIENAMLTLRNGKMRYRGVLVRD</sequence>
<organism evidence="8 9">
    <name type="scientific">Aspergillus tanneri</name>
    <dbReference type="NCBI Taxonomy" id="1220188"/>
    <lineage>
        <taxon>Eukaryota</taxon>
        <taxon>Fungi</taxon>
        <taxon>Dikarya</taxon>
        <taxon>Ascomycota</taxon>
        <taxon>Pezizomycotina</taxon>
        <taxon>Eurotiomycetes</taxon>
        <taxon>Eurotiomycetidae</taxon>
        <taxon>Eurotiales</taxon>
        <taxon>Aspergillaceae</taxon>
        <taxon>Aspergillus</taxon>
        <taxon>Aspergillus subgen. Circumdati</taxon>
    </lineage>
</organism>
<evidence type="ECO:0000313" key="8">
    <source>
        <dbReference type="EMBL" id="THC97985.1"/>
    </source>
</evidence>
<dbReference type="InterPro" id="IPR013154">
    <property type="entry name" value="ADH-like_N"/>
</dbReference>
<dbReference type="EMBL" id="SOSA01000057">
    <property type="protein sequence ID" value="THC97985.1"/>
    <property type="molecule type" value="Genomic_DNA"/>
</dbReference>
<dbReference type="GO" id="GO:0008270">
    <property type="term" value="F:zinc ion binding"/>
    <property type="evidence" value="ECO:0007669"/>
    <property type="project" value="InterPro"/>
</dbReference>
<gene>
    <name evidence="7" type="ORF">ATNIH1004_010885</name>
    <name evidence="8" type="ORF">EYZ11_002555</name>
</gene>
<evidence type="ECO:0000256" key="5">
    <source>
        <dbReference type="RuleBase" id="RU361277"/>
    </source>
</evidence>
<dbReference type="SUPFAM" id="SSF50129">
    <property type="entry name" value="GroES-like"/>
    <property type="match status" value="1"/>
</dbReference>
<dbReference type="Pfam" id="PF08240">
    <property type="entry name" value="ADH_N"/>
    <property type="match status" value="1"/>
</dbReference>
<dbReference type="EMBL" id="QUQM01000008">
    <property type="protein sequence ID" value="KAA8641946.1"/>
    <property type="molecule type" value="Genomic_DNA"/>
</dbReference>
<dbReference type="Pfam" id="PF00107">
    <property type="entry name" value="ADH_zinc_N"/>
    <property type="match status" value="1"/>
</dbReference>
<reference evidence="7 10" key="2">
    <citation type="submission" date="2019-08" db="EMBL/GenBank/DDBJ databases">
        <title>The genome sequence of a newly discovered highly antifungal drug resistant Aspergillus species, Aspergillus tanneri NIH 1004.</title>
        <authorList>
            <person name="Mounaud S."/>
            <person name="Singh I."/>
            <person name="Joardar V."/>
            <person name="Pakala S."/>
            <person name="Pakala S."/>
            <person name="Venepally P."/>
            <person name="Chung J.K."/>
            <person name="Losada L."/>
            <person name="Nierman W.C."/>
        </authorList>
    </citation>
    <scope>NUCLEOTIDE SEQUENCE [LARGE SCALE GENOMIC DNA]</scope>
    <source>
        <strain evidence="7 10">NIH1004</strain>
    </source>
</reference>
<dbReference type="InterPro" id="IPR013149">
    <property type="entry name" value="ADH-like_C"/>
</dbReference>
<dbReference type="RefSeq" id="XP_033421308.1">
    <property type="nucleotide sequence ID" value="XM_033575453.1"/>
</dbReference>
<dbReference type="Proteomes" id="UP000308092">
    <property type="component" value="Unassembled WGS sequence"/>
</dbReference>
<dbReference type="SMART" id="SM00829">
    <property type="entry name" value="PKS_ER"/>
    <property type="match status" value="1"/>
</dbReference>
<accession>A0A4S3JQU0</accession>
<dbReference type="PROSITE" id="PS00059">
    <property type="entry name" value="ADH_ZINC"/>
    <property type="match status" value="1"/>
</dbReference>
<comment type="caution">
    <text evidence="8">The sequence shown here is derived from an EMBL/GenBank/DDBJ whole genome shotgun (WGS) entry which is preliminary data.</text>
</comment>
<keyword evidence="3 5" id="KW-0862">Zinc</keyword>
<comment type="similarity">
    <text evidence="5">Belongs to the zinc-containing alcohol dehydrogenase family.</text>
</comment>
<protein>
    <recommendedName>
        <fullName evidence="6">Enoyl reductase (ER) domain-containing protein</fullName>
    </recommendedName>
</protein>
<dbReference type="FunFam" id="3.40.50.720:FF:000022">
    <property type="entry name" value="Cinnamyl alcohol dehydrogenase"/>
    <property type="match status" value="1"/>
</dbReference>
<dbReference type="InterPro" id="IPR002328">
    <property type="entry name" value="ADH_Zn_CS"/>
</dbReference>
<dbReference type="InterPro" id="IPR011032">
    <property type="entry name" value="GroES-like_sf"/>
</dbReference>
<evidence type="ECO:0000259" key="6">
    <source>
        <dbReference type="SMART" id="SM00829"/>
    </source>
</evidence>
<evidence type="ECO:0000313" key="9">
    <source>
        <dbReference type="Proteomes" id="UP000308092"/>
    </source>
</evidence>
<dbReference type="STRING" id="1220188.A0A4S3JQU0"/>
<evidence type="ECO:0000256" key="4">
    <source>
        <dbReference type="ARBA" id="ARBA00023002"/>
    </source>
</evidence>
<evidence type="ECO:0000313" key="10">
    <source>
        <dbReference type="Proteomes" id="UP000324241"/>
    </source>
</evidence>
<dbReference type="PANTHER" id="PTHR42683">
    <property type="entry name" value="ALDEHYDE REDUCTASE"/>
    <property type="match status" value="1"/>
</dbReference>
<comment type="cofactor">
    <cofactor evidence="1 5">
        <name>Zn(2+)</name>
        <dbReference type="ChEBI" id="CHEBI:29105"/>
    </cofactor>
</comment>
<keyword evidence="4" id="KW-0560">Oxidoreductase</keyword>
<dbReference type="InterPro" id="IPR020843">
    <property type="entry name" value="ER"/>
</dbReference>
<dbReference type="Gene3D" id="3.90.180.10">
    <property type="entry name" value="Medium-chain alcohol dehydrogenases, catalytic domain"/>
    <property type="match status" value="1"/>
</dbReference>
<name>A0A4S3JQU0_9EURO</name>
<proteinExistence type="inferred from homology"/>
<feature type="domain" description="Enoyl reductase (ER)" evidence="6">
    <location>
        <begin position="10"/>
        <end position="330"/>
    </location>
</feature>
<dbReference type="OrthoDB" id="1879366at2759"/>
<keyword evidence="2 5" id="KW-0479">Metal-binding</keyword>
<dbReference type="SUPFAM" id="SSF51735">
    <property type="entry name" value="NAD(P)-binding Rossmann-fold domains"/>
    <property type="match status" value="1"/>
</dbReference>
<evidence type="ECO:0000256" key="1">
    <source>
        <dbReference type="ARBA" id="ARBA00001947"/>
    </source>
</evidence>
<dbReference type="GeneID" id="54333586"/>
<dbReference type="InterPro" id="IPR036291">
    <property type="entry name" value="NAD(P)-bd_dom_sf"/>
</dbReference>
<dbReference type="Proteomes" id="UP000324241">
    <property type="component" value="Unassembled WGS sequence"/>
</dbReference>
<reference evidence="8 9" key="1">
    <citation type="submission" date="2019-03" db="EMBL/GenBank/DDBJ databases">
        <title>The genome sequence of a newly discovered highly antifungal drug resistant Aspergillus species, Aspergillus tanneri NIH 1004.</title>
        <authorList>
            <person name="Mounaud S."/>
            <person name="Singh I."/>
            <person name="Joardar V."/>
            <person name="Pakala S."/>
            <person name="Pakala S."/>
            <person name="Venepally P."/>
            <person name="Hoover J."/>
            <person name="Nierman W."/>
            <person name="Chung J."/>
            <person name="Losada L."/>
        </authorList>
    </citation>
    <scope>NUCLEOTIDE SEQUENCE [LARGE SCALE GENOMIC DNA]</scope>
    <source>
        <strain evidence="8 9">NIH1004</strain>
    </source>
</reference>
<dbReference type="InterPro" id="IPR047109">
    <property type="entry name" value="CAD-like"/>
</dbReference>
<dbReference type="Gene3D" id="3.40.50.720">
    <property type="entry name" value="NAD(P)-binding Rossmann-like Domain"/>
    <property type="match status" value="1"/>
</dbReference>
<keyword evidence="9" id="KW-1185">Reference proteome</keyword>
<dbReference type="AlphaFoldDB" id="A0A4S3JQU0"/>
<dbReference type="GO" id="GO:0016616">
    <property type="term" value="F:oxidoreductase activity, acting on the CH-OH group of donors, NAD or NADP as acceptor"/>
    <property type="evidence" value="ECO:0007669"/>
    <property type="project" value="InterPro"/>
</dbReference>
<evidence type="ECO:0000256" key="2">
    <source>
        <dbReference type="ARBA" id="ARBA00022723"/>
    </source>
</evidence>
<dbReference type="CDD" id="cd05283">
    <property type="entry name" value="CAD1"/>
    <property type="match status" value="1"/>
</dbReference>
<evidence type="ECO:0000256" key="3">
    <source>
        <dbReference type="ARBA" id="ARBA00022833"/>
    </source>
</evidence>
<dbReference type="VEuPathDB" id="FungiDB:EYZ11_002555"/>